<name>A0ABR9N5K1_9MICO</name>
<dbReference type="RefSeq" id="WP_192864809.1">
    <property type="nucleotide sequence ID" value="NZ_JADAQT010000108.1"/>
</dbReference>
<dbReference type="EMBL" id="JADAQT010000108">
    <property type="protein sequence ID" value="MBE1878272.1"/>
    <property type="molecule type" value="Genomic_DNA"/>
</dbReference>
<proteinExistence type="predicted"/>
<dbReference type="InterPro" id="IPR022074">
    <property type="entry name" value="DUF3626"/>
</dbReference>
<dbReference type="Proteomes" id="UP000625527">
    <property type="component" value="Unassembled WGS sequence"/>
</dbReference>
<sequence>MAAFAGSPVTINFHPDRAVLDGTETLIERLVLADDVAAVVLDPCYRGTAVEAAAGKLAGRHGVGVEWHDGFRLHVDDLATRPDYRGPRIVEVARAVAARHAPDGWLDARSIGDAVRAGAHDPQDLKKVWHHVARWGGQVSAP</sequence>
<dbReference type="Pfam" id="PF12294">
    <property type="entry name" value="DUF3626"/>
    <property type="match status" value="1"/>
</dbReference>
<comment type="caution">
    <text evidence="1">The sequence shown here is derived from an EMBL/GenBank/DDBJ whole genome shotgun (WGS) entry which is preliminary data.</text>
</comment>
<evidence type="ECO:0000313" key="2">
    <source>
        <dbReference type="Proteomes" id="UP000625527"/>
    </source>
</evidence>
<keyword evidence="2" id="KW-1185">Reference proteome</keyword>
<protein>
    <submittedName>
        <fullName evidence="1">DUF3626 domain-containing protein</fullName>
    </submittedName>
</protein>
<evidence type="ECO:0000313" key="1">
    <source>
        <dbReference type="EMBL" id="MBE1878272.1"/>
    </source>
</evidence>
<accession>A0ABR9N5K1</accession>
<reference evidence="1 2" key="1">
    <citation type="submission" date="2020-10" db="EMBL/GenBank/DDBJ databases">
        <title>Myceligenerans pegani sp. nov., an endophytic actinomycete isolated from Peganum harmala L. in Xinjiang, China.</title>
        <authorList>
            <person name="Xin L."/>
        </authorList>
    </citation>
    <scope>NUCLEOTIDE SEQUENCE [LARGE SCALE GENOMIC DNA]</scope>
    <source>
        <strain evidence="1 2">TRM65318</strain>
    </source>
</reference>
<gene>
    <name evidence="1" type="ORF">IHE71_21490</name>
</gene>
<organism evidence="1 2">
    <name type="scientific">Myceligenerans pegani</name>
    <dbReference type="NCBI Taxonomy" id="2776917"/>
    <lineage>
        <taxon>Bacteria</taxon>
        <taxon>Bacillati</taxon>
        <taxon>Actinomycetota</taxon>
        <taxon>Actinomycetes</taxon>
        <taxon>Micrococcales</taxon>
        <taxon>Promicromonosporaceae</taxon>
        <taxon>Myceligenerans</taxon>
    </lineage>
</organism>